<dbReference type="GO" id="GO:0008610">
    <property type="term" value="P:lipid biosynthetic process"/>
    <property type="evidence" value="ECO:0007669"/>
    <property type="project" value="UniProtKB-ARBA"/>
</dbReference>
<dbReference type="InterPro" id="IPR006162">
    <property type="entry name" value="Ppantetheine_attach_site"/>
</dbReference>
<dbReference type="OrthoDB" id="2378856at2"/>
<organism evidence="6 7">
    <name type="scientific">Solihabitans fulvus</name>
    <dbReference type="NCBI Taxonomy" id="1892852"/>
    <lineage>
        <taxon>Bacteria</taxon>
        <taxon>Bacillati</taxon>
        <taxon>Actinomycetota</taxon>
        <taxon>Actinomycetes</taxon>
        <taxon>Pseudonocardiales</taxon>
        <taxon>Pseudonocardiaceae</taxon>
        <taxon>Solihabitans</taxon>
    </lineage>
</organism>
<dbReference type="Gene3D" id="3.30.300.30">
    <property type="match status" value="1"/>
</dbReference>
<dbReference type="GO" id="GO:0043041">
    <property type="term" value="P:amino acid activation for nonribosomal peptide biosynthetic process"/>
    <property type="evidence" value="ECO:0007669"/>
    <property type="project" value="TreeGrafter"/>
</dbReference>
<name>A0A5B2WSF2_9PSEU</name>
<dbReference type="PROSITE" id="PS50075">
    <property type="entry name" value="CARRIER"/>
    <property type="match status" value="2"/>
</dbReference>
<sequence>MGSARFGDDLSPAKTDLLRKLLETDTSGVENFGIQPFPRDGSIGASSAQRRLWFLEQLHGADAAYNSPFALRLRGPLDVGALRAGARDLVARHESLRTTVAETDDDVVQIIAPSADLDLPLTDLRQAPVEAREELAARALDASANTPFRLDGEPLVRWELLRLADDDHYLFVNLHHIITDGWSEGVFFHELGVLYSARVTGTASPLPDQRLHYADYARWEAEQVAGGRFESQLAYWRDRLAGAAAPLALPFDRPPGTRATRAGGSVGCAVPRDLLSGHRAGDGGGRDDLSVSTAAIAALTVLLHRYTGERDIVVGVPVANRTRHEWESVLGQFVNTVALRVTVADGASLRDVLRETRSALTEAAANQEVPFDRVVDAVDAPREPDRNPIFQVLCVVNEAAPAPAFARLTTELKELGTHTAKFDLQLNVDHDASGLACAFEFPTDLFDRATVERLAADYRAVLGDLVNDPGRRVDALDVGRPPSRPLTVAPSTSDAVVAPDTEDDPPATPTELALAEIWSEVLETPDVTRQSHFFRSGGGSLLATRTVIRIRKRWGVDATVRLVFETPVLHELAEQIDRRIGRPEPDTATIAVRAGAAETPLSFGQERLWFLNQYDPEDTSYNVVFAMEVGGALHPAALEQALNALVARHEMLRTTFQVVDDRPIQVVAPASDLTLTVLDLSDLSAEDGFAEATRLARREAETPFDLARGPLLRATAYRLADQRFLLVYALHHIVIDDWSSQIFFRELSELYRAALTGAQAALPALPVQYGDHALWQRGRLTDEVLARQLDYWRTTLADAPAVLELPTDHPRPATPSYTGGTRTALLPRELAARLEKLSRESDTTMYMTLLAAFQVLLMRHSGQRDVLVGTTMATRTEVEEEALIGFFVNTVVLRADLTGDPAFRELLARVREATLGAFAHQDLPFERLVHELRPDRTTHRTPIFQVLFDFQTDEPDKLALADHPVRPVDIGADSAHFDLTMAVIDTVDGLHVGVRYRDDLFSGETVERWLQRWRVLLEGIVENPDERVETLPLLPADERSLLLTQWSTTGRSTPRFAAVHEMVESWAEATPDAVALVHEDVRLTYRDLNARANQLAHWLGERGVGPDTGVALYVDRSIEAMVGILGVLKAGGYYVPLDVSYPAQRIRDIIADVSPRVFLTMSRFAPALAEITGQDHAPVLAMDALDAEISLRPTANPGVSLHEENLVYVLHTSGSTGRPKGVAMQHGALLRIIDWYTTETGIAPGARLLQFSSLGFDASFCEIFGGWHAGARVVLLPRDELRRDAEALLDLLEREEIEHLEAPYSGLLNIAYWAVHHGRNRSLRLRTIVTGGEQLLMAPDLVRWLAQLPGCALRNGYGPSETSVATTHWLRGDPTTWPELPPIGRPITDADVYVLDDSMGPVPVGATGEVYVGGDIVARGYLNRPGLTAERFVPDPFGGVPARRLYRTGDFARHRADGVLEFLGRIDNQVKLRGYRIELGEIESCLQSHPEVQEAAVAVREDDLGRRLVGYVVARDPARAPGNEELRAYVGERLPEYMVPSTHVAVDAFSLTASGKLDRAALPVDAVAPVAAARPDEPLSDTAVALTKIWQDLFRTTEIGQHDNFFDLGGHSLLATRAIARIRSAVGTKVLLSQVFEYPTIAELAAEIDRTARPADEGPRVSRRERQPLRAPVQRAE</sequence>
<feature type="domain" description="Carrier" evidence="5">
    <location>
        <begin position="1577"/>
        <end position="1652"/>
    </location>
</feature>
<dbReference type="InterPro" id="IPR020806">
    <property type="entry name" value="PKS_PP-bd"/>
</dbReference>
<evidence type="ECO:0000256" key="3">
    <source>
        <dbReference type="ARBA" id="ARBA00022553"/>
    </source>
</evidence>
<dbReference type="Pfam" id="PF00668">
    <property type="entry name" value="Condensation"/>
    <property type="match status" value="2"/>
</dbReference>
<dbReference type="Proteomes" id="UP000323454">
    <property type="component" value="Unassembled WGS sequence"/>
</dbReference>
<dbReference type="FunFam" id="2.30.38.10:FF:000001">
    <property type="entry name" value="Non-ribosomal peptide synthetase PvdI"/>
    <property type="match status" value="1"/>
</dbReference>
<dbReference type="PROSITE" id="PS00455">
    <property type="entry name" value="AMP_BINDING"/>
    <property type="match status" value="1"/>
</dbReference>
<evidence type="ECO:0000313" key="7">
    <source>
        <dbReference type="Proteomes" id="UP000323454"/>
    </source>
</evidence>
<dbReference type="InterPro" id="IPR001242">
    <property type="entry name" value="Condensation_dom"/>
</dbReference>
<dbReference type="InterPro" id="IPR036736">
    <property type="entry name" value="ACP-like_sf"/>
</dbReference>
<dbReference type="Pfam" id="PF00501">
    <property type="entry name" value="AMP-binding"/>
    <property type="match status" value="1"/>
</dbReference>
<reference evidence="6 7" key="2">
    <citation type="submission" date="2019-09" db="EMBL/GenBank/DDBJ databases">
        <authorList>
            <person name="Jin C."/>
        </authorList>
    </citation>
    <scope>NUCLEOTIDE SEQUENCE [LARGE SCALE GENOMIC DNA]</scope>
    <source>
        <strain evidence="6 7">AN110305</strain>
    </source>
</reference>
<dbReference type="PROSITE" id="PS00012">
    <property type="entry name" value="PHOSPHOPANTETHEINE"/>
    <property type="match status" value="1"/>
</dbReference>
<dbReference type="InterPro" id="IPR010071">
    <property type="entry name" value="AA_adenyl_dom"/>
</dbReference>
<dbReference type="InterPro" id="IPR020845">
    <property type="entry name" value="AMP-binding_CS"/>
</dbReference>
<evidence type="ECO:0000256" key="2">
    <source>
        <dbReference type="ARBA" id="ARBA00022450"/>
    </source>
</evidence>
<accession>A0A5B2WSF2</accession>
<dbReference type="InterPro" id="IPR045851">
    <property type="entry name" value="AMP-bd_C_sf"/>
</dbReference>
<evidence type="ECO:0000256" key="4">
    <source>
        <dbReference type="SAM" id="MobiDB-lite"/>
    </source>
</evidence>
<dbReference type="GO" id="GO:0009239">
    <property type="term" value="P:enterobactin biosynthetic process"/>
    <property type="evidence" value="ECO:0007669"/>
    <property type="project" value="TreeGrafter"/>
</dbReference>
<dbReference type="FunFam" id="3.40.50.980:FF:000001">
    <property type="entry name" value="Non-ribosomal peptide synthetase"/>
    <property type="match status" value="1"/>
</dbReference>
<dbReference type="InterPro" id="IPR000873">
    <property type="entry name" value="AMP-dep_synth/lig_dom"/>
</dbReference>
<dbReference type="EMBL" id="VUOB01000060">
    <property type="protein sequence ID" value="KAA2254631.1"/>
    <property type="molecule type" value="Genomic_DNA"/>
</dbReference>
<dbReference type="Pfam" id="PF00550">
    <property type="entry name" value="PP-binding"/>
    <property type="match status" value="2"/>
</dbReference>
<comment type="caution">
    <text evidence="6">The sequence shown here is derived from an EMBL/GenBank/DDBJ whole genome shotgun (WGS) entry which is preliminary data.</text>
</comment>
<dbReference type="PANTHER" id="PTHR45527:SF1">
    <property type="entry name" value="FATTY ACID SYNTHASE"/>
    <property type="match status" value="1"/>
</dbReference>
<dbReference type="GO" id="GO:0047527">
    <property type="term" value="F:2,3-dihydroxybenzoate-serine ligase activity"/>
    <property type="evidence" value="ECO:0007669"/>
    <property type="project" value="TreeGrafter"/>
</dbReference>
<evidence type="ECO:0000313" key="6">
    <source>
        <dbReference type="EMBL" id="KAA2254631.1"/>
    </source>
</evidence>
<dbReference type="GO" id="GO:0072330">
    <property type="term" value="P:monocarboxylic acid biosynthetic process"/>
    <property type="evidence" value="ECO:0007669"/>
    <property type="project" value="UniProtKB-ARBA"/>
</dbReference>
<dbReference type="SUPFAM" id="SSF52777">
    <property type="entry name" value="CoA-dependent acyltransferases"/>
    <property type="match status" value="4"/>
</dbReference>
<dbReference type="CDD" id="cd19531">
    <property type="entry name" value="LCL_NRPS-like"/>
    <property type="match status" value="2"/>
</dbReference>
<dbReference type="Gene3D" id="3.40.50.980">
    <property type="match status" value="2"/>
</dbReference>
<dbReference type="Gene3D" id="3.30.559.10">
    <property type="entry name" value="Chloramphenicol acetyltransferase-like domain"/>
    <property type="match status" value="2"/>
</dbReference>
<dbReference type="FunFam" id="3.30.559.10:FF:000012">
    <property type="entry name" value="Non-ribosomal peptide synthetase"/>
    <property type="match status" value="1"/>
</dbReference>
<dbReference type="InterPro" id="IPR009081">
    <property type="entry name" value="PP-bd_ACP"/>
</dbReference>
<feature type="compositionally biased region" description="Basic and acidic residues" evidence="4">
    <location>
        <begin position="1652"/>
        <end position="1668"/>
    </location>
</feature>
<keyword evidence="7" id="KW-1185">Reference proteome</keyword>
<dbReference type="RefSeq" id="WP_149853180.1">
    <property type="nucleotide sequence ID" value="NZ_VUOB01000060.1"/>
</dbReference>
<dbReference type="PANTHER" id="PTHR45527">
    <property type="entry name" value="NONRIBOSOMAL PEPTIDE SYNTHETASE"/>
    <property type="match status" value="1"/>
</dbReference>
<dbReference type="CDD" id="cd05930">
    <property type="entry name" value="A_NRPS"/>
    <property type="match status" value="1"/>
</dbReference>
<dbReference type="Gene3D" id="3.30.559.30">
    <property type="entry name" value="Nonribosomal peptide synthetase, condensation domain"/>
    <property type="match status" value="2"/>
</dbReference>
<dbReference type="NCBIfam" id="TIGR01733">
    <property type="entry name" value="AA-adenyl-dom"/>
    <property type="match status" value="1"/>
</dbReference>
<keyword evidence="3" id="KW-0597">Phosphoprotein</keyword>
<feature type="domain" description="Carrier" evidence="5">
    <location>
        <begin position="505"/>
        <end position="580"/>
    </location>
</feature>
<comment type="cofactor">
    <cofactor evidence="1">
        <name>pantetheine 4'-phosphate</name>
        <dbReference type="ChEBI" id="CHEBI:47942"/>
    </cofactor>
</comment>
<dbReference type="GO" id="GO:0009366">
    <property type="term" value="C:enterobactin synthetase complex"/>
    <property type="evidence" value="ECO:0007669"/>
    <property type="project" value="TreeGrafter"/>
</dbReference>
<protein>
    <submittedName>
        <fullName evidence="6">Amino acid adenylation domain-containing protein</fullName>
    </submittedName>
</protein>
<dbReference type="Pfam" id="PF13193">
    <property type="entry name" value="AMP-binding_C"/>
    <property type="match status" value="1"/>
</dbReference>
<feature type="region of interest" description="Disordered" evidence="4">
    <location>
        <begin position="1652"/>
        <end position="1677"/>
    </location>
</feature>
<reference evidence="6 7" key="1">
    <citation type="submission" date="2019-09" db="EMBL/GenBank/DDBJ databases">
        <title>Goodfellowia gen. nov., a new genus of the Pseudonocardineae related to Actinoalloteichus, containing Goodfellowia coeruleoviolacea gen. nov., comb. nov. gen. nov., comb. nov.</title>
        <authorList>
            <person name="Labeda D."/>
        </authorList>
    </citation>
    <scope>NUCLEOTIDE SEQUENCE [LARGE SCALE GENOMIC DNA]</scope>
    <source>
        <strain evidence="6 7">AN110305</strain>
    </source>
</reference>
<proteinExistence type="predicted"/>
<dbReference type="Gene3D" id="1.10.1200.10">
    <property type="entry name" value="ACP-like"/>
    <property type="match status" value="2"/>
</dbReference>
<dbReference type="SUPFAM" id="SSF47336">
    <property type="entry name" value="ACP-like"/>
    <property type="match status" value="2"/>
</dbReference>
<gene>
    <name evidence="6" type="ORF">F0L68_29820</name>
</gene>
<keyword evidence="2" id="KW-0596">Phosphopantetheine</keyword>
<dbReference type="FunFam" id="3.30.300.30:FF:000010">
    <property type="entry name" value="Enterobactin synthetase component F"/>
    <property type="match status" value="1"/>
</dbReference>
<dbReference type="GO" id="GO:0031177">
    <property type="term" value="F:phosphopantetheine binding"/>
    <property type="evidence" value="ECO:0007669"/>
    <property type="project" value="InterPro"/>
</dbReference>
<dbReference type="GO" id="GO:0005829">
    <property type="term" value="C:cytosol"/>
    <property type="evidence" value="ECO:0007669"/>
    <property type="project" value="TreeGrafter"/>
</dbReference>
<dbReference type="FunFam" id="1.10.1200.10:FF:000016">
    <property type="entry name" value="Non-ribosomal peptide synthase"/>
    <property type="match status" value="1"/>
</dbReference>
<dbReference type="FunFam" id="3.30.559.30:FF:000001">
    <property type="entry name" value="Non-ribosomal peptide synthetase"/>
    <property type="match status" value="1"/>
</dbReference>
<dbReference type="SMART" id="SM00823">
    <property type="entry name" value="PKS_PP"/>
    <property type="match status" value="2"/>
</dbReference>
<feature type="region of interest" description="Disordered" evidence="4">
    <location>
        <begin position="477"/>
        <end position="507"/>
    </location>
</feature>
<evidence type="ECO:0000256" key="1">
    <source>
        <dbReference type="ARBA" id="ARBA00001957"/>
    </source>
</evidence>
<evidence type="ECO:0000259" key="5">
    <source>
        <dbReference type="PROSITE" id="PS50075"/>
    </source>
</evidence>
<dbReference type="InterPro" id="IPR025110">
    <property type="entry name" value="AMP-bd_C"/>
</dbReference>
<dbReference type="SUPFAM" id="SSF56801">
    <property type="entry name" value="Acetyl-CoA synthetase-like"/>
    <property type="match status" value="1"/>
</dbReference>
<dbReference type="InterPro" id="IPR023213">
    <property type="entry name" value="CAT-like_dom_sf"/>
</dbReference>
<dbReference type="Gene3D" id="2.30.38.10">
    <property type="entry name" value="Luciferase, Domain 3"/>
    <property type="match status" value="1"/>
</dbReference>